<dbReference type="AlphaFoldDB" id="A0A2P4Q419"/>
<dbReference type="Proteomes" id="UP000018888">
    <property type="component" value="Unassembled WGS sequence"/>
</dbReference>
<reference evidence="2 3" key="1">
    <citation type="journal article" date="2013" name="Proc. Natl. Acad. Sci. U.S.A.">
        <title>Genome of an arbuscular mycorrhizal fungus provides insight into the oldest plant symbiosis.</title>
        <authorList>
            <person name="Tisserant E."/>
            <person name="Malbreil M."/>
            <person name="Kuo A."/>
            <person name="Kohler A."/>
            <person name="Symeonidi A."/>
            <person name="Balestrini R."/>
            <person name="Charron P."/>
            <person name="Duensing N."/>
            <person name="Frei Dit Frey N."/>
            <person name="Gianinazzi-Pearson V."/>
            <person name="Gilbert L.B."/>
            <person name="Handa Y."/>
            <person name="Herr J.R."/>
            <person name="Hijri M."/>
            <person name="Koul R."/>
            <person name="Kawaguchi M."/>
            <person name="Krajinski F."/>
            <person name="Lammers P.J."/>
            <person name="Masclaux F.G."/>
            <person name="Murat C."/>
            <person name="Morin E."/>
            <person name="Ndikumana S."/>
            <person name="Pagni M."/>
            <person name="Petitpierre D."/>
            <person name="Requena N."/>
            <person name="Rosikiewicz P."/>
            <person name="Riley R."/>
            <person name="Saito K."/>
            <person name="San Clemente H."/>
            <person name="Shapiro H."/>
            <person name="van Tuinen D."/>
            <person name="Becard G."/>
            <person name="Bonfante P."/>
            <person name="Paszkowski U."/>
            <person name="Shachar-Hill Y.Y."/>
            <person name="Tuskan G.A."/>
            <person name="Young P.W."/>
            <person name="Sanders I.R."/>
            <person name="Henrissat B."/>
            <person name="Rensing S.A."/>
            <person name="Grigoriev I.V."/>
            <person name="Corradi N."/>
            <person name="Roux C."/>
            <person name="Martin F."/>
        </authorList>
    </citation>
    <scope>NUCLEOTIDE SEQUENCE [LARGE SCALE GENOMIC DNA]</scope>
    <source>
        <strain evidence="2 3">DAOM 197198</strain>
    </source>
</reference>
<proteinExistence type="predicted"/>
<evidence type="ECO:0000313" key="3">
    <source>
        <dbReference type="Proteomes" id="UP000018888"/>
    </source>
</evidence>
<gene>
    <name evidence="2" type="ORF">GLOIN_2v1595937</name>
</gene>
<name>A0A2P4Q419_RHIID</name>
<keyword evidence="1" id="KW-1133">Transmembrane helix</keyword>
<organism evidence="2 3">
    <name type="scientific">Rhizophagus irregularis (strain DAOM 181602 / DAOM 197198 / MUCL 43194)</name>
    <name type="common">Arbuscular mycorrhizal fungus</name>
    <name type="synonym">Glomus intraradices</name>
    <dbReference type="NCBI Taxonomy" id="747089"/>
    <lineage>
        <taxon>Eukaryota</taxon>
        <taxon>Fungi</taxon>
        <taxon>Fungi incertae sedis</taxon>
        <taxon>Mucoromycota</taxon>
        <taxon>Glomeromycotina</taxon>
        <taxon>Glomeromycetes</taxon>
        <taxon>Glomerales</taxon>
        <taxon>Glomeraceae</taxon>
        <taxon>Rhizophagus</taxon>
    </lineage>
</organism>
<sequence>MDHVYNNYLLHEIYFLNSIFKKFILIHKRKYKAIFRISPRIRIYIKELLYPPIISFVPFTLINVTVLGLSSHKV</sequence>
<accession>A0A2P4Q419</accession>
<keyword evidence="1" id="KW-0812">Transmembrane</keyword>
<keyword evidence="3" id="KW-1185">Reference proteome</keyword>
<evidence type="ECO:0000256" key="1">
    <source>
        <dbReference type="SAM" id="Phobius"/>
    </source>
</evidence>
<evidence type="ECO:0000313" key="2">
    <source>
        <dbReference type="EMBL" id="POG72348.1"/>
    </source>
</evidence>
<reference evidence="2 3" key="2">
    <citation type="journal article" date="2018" name="New Phytol.">
        <title>High intraspecific genome diversity in the model arbuscular mycorrhizal symbiont Rhizophagus irregularis.</title>
        <authorList>
            <person name="Chen E.C.H."/>
            <person name="Morin E."/>
            <person name="Beaudet D."/>
            <person name="Noel J."/>
            <person name="Yildirir G."/>
            <person name="Ndikumana S."/>
            <person name="Charron P."/>
            <person name="St-Onge C."/>
            <person name="Giorgi J."/>
            <person name="Kruger M."/>
            <person name="Marton T."/>
            <person name="Ropars J."/>
            <person name="Grigoriev I.V."/>
            <person name="Hainaut M."/>
            <person name="Henrissat B."/>
            <person name="Roux C."/>
            <person name="Martin F."/>
            <person name="Corradi N."/>
        </authorList>
    </citation>
    <scope>NUCLEOTIDE SEQUENCE [LARGE SCALE GENOMIC DNA]</scope>
    <source>
        <strain evidence="2 3">DAOM 197198</strain>
    </source>
</reference>
<comment type="caution">
    <text evidence="2">The sequence shown here is derived from an EMBL/GenBank/DDBJ whole genome shotgun (WGS) entry which is preliminary data.</text>
</comment>
<protein>
    <submittedName>
        <fullName evidence="2">Uncharacterized protein</fullName>
    </submittedName>
</protein>
<dbReference type="EMBL" id="AUPC02000096">
    <property type="protein sequence ID" value="POG72348.1"/>
    <property type="molecule type" value="Genomic_DNA"/>
</dbReference>
<feature type="transmembrane region" description="Helical" evidence="1">
    <location>
        <begin position="48"/>
        <end position="69"/>
    </location>
</feature>
<feature type="transmembrane region" description="Helical" evidence="1">
    <location>
        <begin position="6"/>
        <end position="27"/>
    </location>
</feature>
<keyword evidence="1" id="KW-0472">Membrane</keyword>